<gene>
    <name evidence="3" type="ORF">SAMN04488123_102198</name>
</gene>
<keyword evidence="4" id="KW-1185">Reference proteome</keyword>
<keyword evidence="1" id="KW-0812">Transmembrane</keyword>
<evidence type="ECO:0000313" key="4">
    <source>
        <dbReference type="Proteomes" id="UP000198853"/>
    </source>
</evidence>
<evidence type="ECO:0000256" key="1">
    <source>
        <dbReference type="SAM" id="Phobius"/>
    </source>
</evidence>
<keyword evidence="1" id="KW-0472">Membrane</keyword>
<feature type="transmembrane region" description="Helical" evidence="1">
    <location>
        <begin position="12"/>
        <end position="34"/>
    </location>
</feature>
<feature type="transmembrane region" description="Helical" evidence="1">
    <location>
        <begin position="107"/>
        <end position="124"/>
    </location>
</feature>
<dbReference type="InterPro" id="IPR001478">
    <property type="entry name" value="PDZ"/>
</dbReference>
<dbReference type="SUPFAM" id="SSF50156">
    <property type="entry name" value="PDZ domain-like"/>
    <property type="match status" value="1"/>
</dbReference>
<name>A0A1G8KMI9_9BACI</name>
<feature type="transmembrane region" description="Helical" evidence="1">
    <location>
        <begin position="236"/>
        <end position="254"/>
    </location>
</feature>
<dbReference type="Proteomes" id="UP000198853">
    <property type="component" value="Unassembled WGS sequence"/>
</dbReference>
<evidence type="ECO:0000259" key="2">
    <source>
        <dbReference type="SMART" id="SM00228"/>
    </source>
</evidence>
<dbReference type="Gene3D" id="2.30.42.10">
    <property type="match status" value="1"/>
</dbReference>
<keyword evidence="1" id="KW-1133">Transmembrane helix</keyword>
<proteinExistence type="predicted"/>
<dbReference type="EMBL" id="FNEN01000002">
    <property type="protein sequence ID" value="SDI44639.1"/>
    <property type="molecule type" value="Genomic_DNA"/>
</dbReference>
<evidence type="ECO:0000313" key="3">
    <source>
        <dbReference type="EMBL" id="SDI44639.1"/>
    </source>
</evidence>
<sequence length="384" mass="43052">MMDNWFADLWMGIGSFFIHPLTYIGILAMLWVGYRRVNRERTMFHTALGNIRDEIFHRLLPGVLAGLILSVVAVAVGVVLNLAFSLLLTVVYLLLIIIGGARFASPAYALGLALILSHLWPGGGEMAVDPLPVLLLIAAFLMVEGLLVRLQAKRQSFSPLRLLSKRGKWIGGQRLDRMWLVPVCVLVPGDTFATGGWWPFMPISDDVSILLLPFLVGFQQSVVGQRLVRKLQGVGTRVFGLGVLVVAFVVALFFLPEWMWLPAVLMAILGRCLLQIYEYSSDRKKPFYFIPRDEGLVILGILPGSPAEKMNLMPGETIMKVHGEPVNTEWDFYQRLQLNPAYGRVEVMDHNGERRVEKAALYDDQHHELGVLFLHQNETHGRTG</sequence>
<organism evidence="3 4">
    <name type="scientific">Natribacillus halophilus</name>
    <dbReference type="NCBI Taxonomy" id="549003"/>
    <lineage>
        <taxon>Bacteria</taxon>
        <taxon>Bacillati</taxon>
        <taxon>Bacillota</taxon>
        <taxon>Bacilli</taxon>
        <taxon>Bacillales</taxon>
        <taxon>Bacillaceae</taxon>
        <taxon>Natribacillus</taxon>
    </lineage>
</organism>
<feature type="transmembrane region" description="Helical" evidence="1">
    <location>
        <begin position="82"/>
        <end position="100"/>
    </location>
</feature>
<dbReference type="InterPro" id="IPR036034">
    <property type="entry name" value="PDZ_sf"/>
</dbReference>
<protein>
    <recommendedName>
        <fullName evidence="2">PDZ domain-containing protein</fullName>
    </recommendedName>
</protein>
<feature type="transmembrane region" description="Helical" evidence="1">
    <location>
        <begin position="55"/>
        <end position="76"/>
    </location>
</feature>
<dbReference type="AlphaFoldDB" id="A0A1G8KMI9"/>
<feature type="transmembrane region" description="Helical" evidence="1">
    <location>
        <begin position="130"/>
        <end position="148"/>
    </location>
</feature>
<feature type="domain" description="PDZ" evidence="2">
    <location>
        <begin position="285"/>
        <end position="351"/>
    </location>
</feature>
<reference evidence="3 4" key="1">
    <citation type="submission" date="2016-10" db="EMBL/GenBank/DDBJ databases">
        <authorList>
            <person name="de Groot N.N."/>
        </authorList>
    </citation>
    <scope>NUCLEOTIDE SEQUENCE [LARGE SCALE GENOMIC DNA]</scope>
    <source>
        <strain evidence="3 4">DSM 21771</strain>
    </source>
</reference>
<accession>A0A1G8KMI9</accession>
<dbReference type="SMART" id="SM00228">
    <property type="entry name" value="PDZ"/>
    <property type="match status" value="1"/>
</dbReference>